<keyword evidence="1" id="KW-0812">Transmembrane</keyword>
<sequence>MFKKVLKTYFLVFGVLFVVNWAVGVARFYWDIFRVVFIAINFPFSLIYLWLENKDSIWWINHFGSLVNDEIGQGILFIFMVFFQSVLVTALIFLFKYWLTCRRQTINSF</sequence>
<evidence type="ECO:0000313" key="2">
    <source>
        <dbReference type="EMBL" id="GAG90173.1"/>
    </source>
</evidence>
<dbReference type="EMBL" id="BART01028348">
    <property type="protein sequence ID" value="GAG90173.1"/>
    <property type="molecule type" value="Genomic_DNA"/>
</dbReference>
<accession>X1C128</accession>
<name>X1C128_9ZZZZ</name>
<keyword evidence="1" id="KW-0472">Membrane</keyword>
<protein>
    <submittedName>
        <fullName evidence="2">Uncharacterized protein</fullName>
    </submittedName>
</protein>
<proteinExistence type="predicted"/>
<dbReference type="AlphaFoldDB" id="X1C128"/>
<feature type="transmembrane region" description="Helical" evidence="1">
    <location>
        <begin position="32"/>
        <end position="51"/>
    </location>
</feature>
<keyword evidence="1" id="KW-1133">Transmembrane helix</keyword>
<organism evidence="2">
    <name type="scientific">marine sediment metagenome</name>
    <dbReference type="NCBI Taxonomy" id="412755"/>
    <lineage>
        <taxon>unclassified sequences</taxon>
        <taxon>metagenomes</taxon>
        <taxon>ecological metagenomes</taxon>
    </lineage>
</organism>
<reference evidence="2" key="1">
    <citation type="journal article" date="2014" name="Front. Microbiol.">
        <title>High frequency of phylogenetically diverse reductive dehalogenase-homologous genes in deep subseafloor sedimentary metagenomes.</title>
        <authorList>
            <person name="Kawai M."/>
            <person name="Futagami T."/>
            <person name="Toyoda A."/>
            <person name="Takaki Y."/>
            <person name="Nishi S."/>
            <person name="Hori S."/>
            <person name="Arai W."/>
            <person name="Tsubouchi T."/>
            <person name="Morono Y."/>
            <person name="Uchiyama I."/>
            <person name="Ito T."/>
            <person name="Fujiyama A."/>
            <person name="Inagaki F."/>
            <person name="Takami H."/>
        </authorList>
    </citation>
    <scope>NUCLEOTIDE SEQUENCE</scope>
    <source>
        <strain evidence="2">Expedition CK06-06</strain>
    </source>
</reference>
<gene>
    <name evidence="2" type="ORF">S01H4_50010</name>
</gene>
<comment type="caution">
    <text evidence="2">The sequence shown here is derived from an EMBL/GenBank/DDBJ whole genome shotgun (WGS) entry which is preliminary data.</text>
</comment>
<feature type="transmembrane region" description="Helical" evidence="1">
    <location>
        <begin position="71"/>
        <end position="95"/>
    </location>
</feature>
<feature type="transmembrane region" description="Helical" evidence="1">
    <location>
        <begin position="6"/>
        <end position="25"/>
    </location>
</feature>
<evidence type="ECO:0000256" key="1">
    <source>
        <dbReference type="SAM" id="Phobius"/>
    </source>
</evidence>